<dbReference type="EMBL" id="CP037968">
    <property type="protein sequence ID" value="QYZ78779.1"/>
    <property type="molecule type" value="Genomic_DNA"/>
</dbReference>
<keyword evidence="3 7" id="KW-0963">Cytoplasm</keyword>
<keyword evidence="7" id="KW-0234">DNA repair</keyword>
<organism evidence="8 9">
    <name type="scientific">Methanofollis formosanus</name>
    <dbReference type="NCBI Taxonomy" id="299308"/>
    <lineage>
        <taxon>Archaea</taxon>
        <taxon>Methanobacteriati</taxon>
        <taxon>Methanobacteriota</taxon>
        <taxon>Stenosarchaea group</taxon>
        <taxon>Methanomicrobia</taxon>
        <taxon>Methanomicrobiales</taxon>
        <taxon>Methanomicrobiaceae</taxon>
        <taxon>Methanofollis</taxon>
    </lineage>
</organism>
<dbReference type="OrthoDB" id="7885at2157"/>
<dbReference type="InterPro" id="IPR007581">
    <property type="entry name" value="Endonuclease-V"/>
</dbReference>
<evidence type="ECO:0000313" key="8">
    <source>
        <dbReference type="EMBL" id="QYZ78779.1"/>
    </source>
</evidence>
<dbReference type="RefSeq" id="WP_220682546.1">
    <property type="nucleotide sequence ID" value="NZ_CP037968.1"/>
</dbReference>
<keyword evidence="9" id="KW-1185">Reference proteome</keyword>
<reference evidence="8" key="2">
    <citation type="submission" date="2019-03" db="EMBL/GenBank/DDBJ databases">
        <authorList>
            <person name="Chen S.-C."/>
            <person name="Wu S.-Y."/>
            <person name="Lai M.-C."/>
        </authorList>
    </citation>
    <scope>NUCLEOTIDE SEQUENCE</scope>
    <source>
        <strain evidence="8">ML15</strain>
    </source>
</reference>
<reference evidence="8" key="1">
    <citation type="journal article" date="2005" name="Int. J. Syst. Evol. Microbiol.">
        <title>Methanofollis formosanus sp. nov., isolated from a fish pond.</title>
        <authorList>
            <person name="Wu S.Y."/>
            <person name="Chen S.C."/>
            <person name="Lai M.C."/>
        </authorList>
    </citation>
    <scope>NUCLEOTIDE SEQUENCE</scope>
    <source>
        <strain evidence="8">ML15</strain>
    </source>
</reference>
<comment type="subcellular location">
    <subcellularLocation>
        <location evidence="2 7">Cytoplasm</location>
    </subcellularLocation>
</comment>
<dbReference type="AlphaFoldDB" id="A0A8G1EG43"/>
<dbReference type="GO" id="GO:0043737">
    <property type="term" value="F:deoxyribonuclease V activity"/>
    <property type="evidence" value="ECO:0007669"/>
    <property type="project" value="UniProtKB-UniRule"/>
</dbReference>
<evidence type="ECO:0000256" key="7">
    <source>
        <dbReference type="HAMAP-Rule" id="MF_00801"/>
    </source>
</evidence>
<dbReference type="GO" id="GO:0003727">
    <property type="term" value="F:single-stranded RNA binding"/>
    <property type="evidence" value="ECO:0007669"/>
    <property type="project" value="TreeGrafter"/>
</dbReference>
<evidence type="ECO:0000256" key="1">
    <source>
        <dbReference type="ARBA" id="ARBA00001835"/>
    </source>
</evidence>
<comment type="caution">
    <text evidence="7">Lacks conserved residue(s) required for the propagation of feature annotation.</text>
</comment>
<dbReference type="PANTHER" id="PTHR28511:SF1">
    <property type="entry name" value="ENDONUCLEASE V"/>
    <property type="match status" value="1"/>
</dbReference>
<evidence type="ECO:0000256" key="4">
    <source>
        <dbReference type="ARBA" id="ARBA00022722"/>
    </source>
</evidence>
<protein>
    <recommendedName>
        <fullName evidence="7">Endonuclease V</fullName>
        <ecNumber evidence="7">3.1.21.7</ecNumber>
    </recommendedName>
    <alternativeName>
        <fullName evidence="7">Deoxyinosine 3'endonuclease</fullName>
    </alternativeName>
    <alternativeName>
        <fullName evidence="7">Deoxyribonuclease V</fullName>
        <shortName evidence="7">DNase V</shortName>
    </alternativeName>
</protein>
<dbReference type="CDD" id="cd06559">
    <property type="entry name" value="Endonuclease_V"/>
    <property type="match status" value="1"/>
</dbReference>
<dbReference type="Proteomes" id="UP000826709">
    <property type="component" value="Chromosome"/>
</dbReference>
<comment type="similarity">
    <text evidence="7">Belongs to the endonuclease V family.</text>
</comment>
<sequence>MHAVWPDDPGEALALQARLRRRVVARGAPTPALVAGLDAAYSRDGATVYGAAVLFSFPGLEDVDEAWTACEARFPYVPGLFAFREGPALCAALERLDRTPDLILVHGHGTAHPRRCGIASHLGVLLGIPSIGVADRLLVGKAGEPGAERGAAAPVCFEGEAVGWAVRTRTGARPVYVSPGHLVGHAAAVDLVLAMSVGYRRPEPLRAAHRCASVARAGMTKR</sequence>
<dbReference type="PANTHER" id="PTHR28511">
    <property type="entry name" value="ENDONUCLEASE V"/>
    <property type="match status" value="1"/>
</dbReference>
<evidence type="ECO:0000256" key="2">
    <source>
        <dbReference type="ARBA" id="ARBA00004496"/>
    </source>
</evidence>
<gene>
    <name evidence="7" type="primary">nfi</name>
    <name evidence="8" type="ORF">E2N92_04720</name>
</gene>
<dbReference type="GO" id="GO:0005737">
    <property type="term" value="C:cytoplasm"/>
    <property type="evidence" value="ECO:0007669"/>
    <property type="project" value="UniProtKB-SubCell"/>
</dbReference>
<evidence type="ECO:0000256" key="6">
    <source>
        <dbReference type="ARBA" id="ARBA00022801"/>
    </source>
</evidence>
<keyword evidence="5 7" id="KW-0255">Endonuclease</keyword>
<evidence type="ECO:0000313" key="9">
    <source>
        <dbReference type="Proteomes" id="UP000826709"/>
    </source>
</evidence>
<keyword evidence="6 7" id="KW-0378">Hydrolase</keyword>
<evidence type="ECO:0000256" key="3">
    <source>
        <dbReference type="ARBA" id="ARBA00022490"/>
    </source>
</evidence>
<dbReference type="GO" id="GO:0016891">
    <property type="term" value="F:RNA endonuclease activity producing 5'-phosphomonoesters, hydrolytic mechanism"/>
    <property type="evidence" value="ECO:0007669"/>
    <property type="project" value="TreeGrafter"/>
</dbReference>
<dbReference type="GO" id="GO:0006281">
    <property type="term" value="P:DNA repair"/>
    <property type="evidence" value="ECO:0007669"/>
    <property type="project" value="UniProtKB-UniRule"/>
</dbReference>
<dbReference type="Gene3D" id="3.30.2170.10">
    <property type="entry name" value="archaeoglobus fulgidus dsm 4304 superfamily"/>
    <property type="match status" value="1"/>
</dbReference>
<evidence type="ECO:0000256" key="5">
    <source>
        <dbReference type="ARBA" id="ARBA00022759"/>
    </source>
</evidence>
<dbReference type="HAMAP" id="MF_00801">
    <property type="entry name" value="Endonuclease_5"/>
    <property type="match status" value="1"/>
</dbReference>
<feature type="site" description="Interaction with target DNA" evidence="7">
    <location>
        <position position="76"/>
    </location>
</feature>
<comment type="function">
    <text evidence="7">DNA repair enzyme involved in the repair of deaminated bases. Selectively cleaves double-stranded DNA at the second phosphodiester bond 3' to a deoxyinosine leaving behind the intact lesion on the nicked DNA.</text>
</comment>
<comment type="catalytic activity">
    <reaction evidence="1 7">
        <text>Endonucleolytic cleavage at apurinic or apyrimidinic sites to products with a 5'-phosphate.</text>
        <dbReference type="EC" id="3.1.21.7"/>
    </reaction>
</comment>
<proteinExistence type="inferred from homology"/>
<dbReference type="KEGG" id="mfk:E2N92_04720"/>
<dbReference type="Pfam" id="PF04493">
    <property type="entry name" value="Endonuclease_5"/>
    <property type="match status" value="1"/>
</dbReference>
<name>A0A8G1EG43_9EURY</name>
<keyword evidence="7" id="KW-0227">DNA damage</keyword>
<keyword evidence="4 7" id="KW-0540">Nuclease</keyword>
<accession>A0A8G1EG43</accession>
<dbReference type="EC" id="3.1.21.7" evidence="7"/>